<gene>
    <name evidence="1" type="ORF">F383_18390</name>
</gene>
<protein>
    <submittedName>
        <fullName evidence="1">Uncharacterized protein</fullName>
    </submittedName>
</protein>
<evidence type="ECO:0000313" key="1">
    <source>
        <dbReference type="EMBL" id="KHG15375.1"/>
    </source>
</evidence>
<dbReference type="Proteomes" id="UP000032142">
    <property type="component" value="Unassembled WGS sequence"/>
</dbReference>
<reference evidence="2" key="1">
    <citation type="submission" date="2014-09" db="EMBL/GenBank/DDBJ databases">
        <authorList>
            <person name="Mudge J."/>
            <person name="Ramaraj T."/>
            <person name="Lindquist I.E."/>
            <person name="Bharti A.K."/>
            <person name="Sundararajan A."/>
            <person name="Cameron C.T."/>
            <person name="Woodward J.E."/>
            <person name="May G.D."/>
            <person name="Brubaker C."/>
            <person name="Broadhvest J."/>
            <person name="Wilkins T.A."/>
        </authorList>
    </citation>
    <scope>NUCLEOTIDE SEQUENCE</scope>
    <source>
        <strain evidence="2">cv. AKA8401</strain>
    </source>
</reference>
<organism evidence="1 2">
    <name type="scientific">Gossypium arboreum</name>
    <name type="common">Tree cotton</name>
    <name type="synonym">Gossypium nanking</name>
    <dbReference type="NCBI Taxonomy" id="29729"/>
    <lineage>
        <taxon>Eukaryota</taxon>
        <taxon>Viridiplantae</taxon>
        <taxon>Streptophyta</taxon>
        <taxon>Embryophyta</taxon>
        <taxon>Tracheophyta</taxon>
        <taxon>Spermatophyta</taxon>
        <taxon>Magnoliopsida</taxon>
        <taxon>eudicotyledons</taxon>
        <taxon>Gunneridae</taxon>
        <taxon>Pentapetalae</taxon>
        <taxon>rosids</taxon>
        <taxon>malvids</taxon>
        <taxon>Malvales</taxon>
        <taxon>Malvaceae</taxon>
        <taxon>Malvoideae</taxon>
        <taxon>Gossypium</taxon>
    </lineage>
</organism>
<keyword evidence="2" id="KW-1185">Reference proteome</keyword>
<proteinExistence type="predicted"/>
<dbReference type="AlphaFoldDB" id="A0A0B0NRC5"/>
<sequence length="37" mass="4659">MHNMWPNILHKFTYIYINIMYNLHHILNNQLTLFSNR</sequence>
<dbReference type="EMBL" id="KN403573">
    <property type="protein sequence ID" value="KHG15375.1"/>
    <property type="molecule type" value="Genomic_DNA"/>
</dbReference>
<name>A0A0B0NRC5_GOSAR</name>
<evidence type="ECO:0000313" key="2">
    <source>
        <dbReference type="Proteomes" id="UP000032142"/>
    </source>
</evidence>
<accession>A0A0B0NRC5</accession>